<evidence type="ECO:0000313" key="3">
    <source>
        <dbReference type="Proteomes" id="UP001153954"/>
    </source>
</evidence>
<reference evidence="2" key="1">
    <citation type="submission" date="2022-03" db="EMBL/GenBank/DDBJ databases">
        <authorList>
            <person name="Tunstrom K."/>
        </authorList>
    </citation>
    <scope>NUCLEOTIDE SEQUENCE</scope>
</reference>
<protein>
    <submittedName>
        <fullName evidence="2">Uncharacterized protein</fullName>
    </submittedName>
</protein>
<feature type="region of interest" description="Disordered" evidence="1">
    <location>
        <begin position="25"/>
        <end position="67"/>
    </location>
</feature>
<sequence>MAQRNVFSERQSEILAKTQSARLLAHRHRPPPLPRPLPRESENLLGTFSPPGPSRVGRIAPPLAAPPRPLTCAARSAPRAGGWRGGGAATRCALEISLSFTDGY</sequence>
<accession>A0AAU9VCJ0</accession>
<dbReference type="Proteomes" id="UP001153954">
    <property type="component" value="Unassembled WGS sequence"/>
</dbReference>
<gene>
    <name evidence="2" type="ORF">EEDITHA_LOCUS22414</name>
</gene>
<evidence type="ECO:0000256" key="1">
    <source>
        <dbReference type="SAM" id="MobiDB-lite"/>
    </source>
</evidence>
<dbReference type="AlphaFoldDB" id="A0AAU9VCJ0"/>
<name>A0AAU9VCJ0_EUPED</name>
<organism evidence="2 3">
    <name type="scientific">Euphydryas editha</name>
    <name type="common">Edith's checkerspot</name>
    <dbReference type="NCBI Taxonomy" id="104508"/>
    <lineage>
        <taxon>Eukaryota</taxon>
        <taxon>Metazoa</taxon>
        <taxon>Ecdysozoa</taxon>
        <taxon>Arthropoda</taxon>
        <taxon>Hexapoda</taxon>
        <taxon>Insecta</taxon>
        <taxon>Pterygota</taxon>
        <taxon>Neoptera</taxon>
        <taxon>Endopterygota</taxon>
        <taxon>Lepidoptera</taxon>
        <taxon>Glossata</taxon>
        <taxon>Ditrysia</taxon>
        <taxon>Papilionoidea</taxon>
        <taxon>Nymphalidae</taxon>
        <taxon>Nymphalinae</taxon>
        <taxon>Euphydryas</taxon>
    </lineage>
</organism>
<keyword evidence="3" id="KW-1185">Reference proteome</keyword>
<evidence type="ECO:0000313" key="2">
    <source>
        <dbReference type="EMBL" id="CAH2108480.1"/>
    </source>
</evidence>
<proteinExistence type="predicted"/>
<dbReference type="EMBL" id="CAKOGL010000031">
    <property type="protein sequence ID" value="CAH2108480.1"/>
    <property type="molecule type" value="Genomic_DNA"/>
</dbReference>
<comment type="caution">
    <text evidence="2">The sequence shown here is derived from an EMBL/GenBank/DDBJ whole genome shotgun (WGS) entry which is preliminary data.</text>
</comment>